<name>A0A518IPB4_9BACT</name>
<proteinExistence type="predicted"/>
<dbReference type="EMBL" id="CP036318">
    <property type="protein sequence ID" value="QDV54917.1"/>
    <property type="molecule type" value="Genomic_DNA"/>
</dbReference>
<dbReference type="AlphaFoldDB" id="A0A518IPB4"/>
<gene>
    <name evidence="1" type="ORF">Mal33_08830</name>
</gene>
<dbReference type="RefSeq" id="WP_145282624.1">
    <property type="nucleotide sequence ID" value="NZ_CP036318.1"/>
</dbReference>
<reference evidence="1 2" key="1">
    <citation type="submission" date="2019-02" db="EMBL/GenBank/DDBJ databases">
        <title>Deep-cultivation of Planctomycetes and their phenomic and genomic characterization uncovers novel biology.</title>
        <authorList>
            <person name="Wiegand S."/>
            <person name="Jogler M."/>
            <person name="Boedeker C."/>
            <person name="Pinto D."/>
            <person name="Vollmers J."/>
            <person name="Rivas-Marin E."/>
            <person name="Kohn T."/>
            <person name="Peeters S.H."/>
            <person name="Heuer A."/>
            <person name="Rast P."/>
            <person name="Oberbeckmann S."/>
            <person name="Bunk B."/>
            <person name="Jeske O."/>
            <person name="Meyerdierks A."/>
            <person name="Storesund J.E."/>
            <person name="Kallscheuer N."/>
            <person name="Luecker S."/>
            <person name="Lage O.M."/>
            <person name="Pohl T."/>
            <person name="Merkel B.J."/>
            <person name="Hornburger P."/>
            <person name="Mueller R.-W."/>
            <person name="Bruemmer F."/>
            <person name="Labrenz M."/>
            <person name="Spormann A.M."/>
            <person name="Op den Camp H."/>
            <person name="Overmann J."/>
            <person name="Amann R."/>
            <person name="Jetten M.S.M."/>
            <person name="Mascher T."/>
            <person name="Medema M.H."/>
            <person name="Devos D.P."/>
            <person name="Kaster A.-K."/>
            <person name="Ovreas L."/>
            <person name="Rohde M."/>
            <person name="Galperin M.Y."/>
            <person name="Jogler C."/>
        </authorList>
    </citation>
    <scope>NUCLEOTIDE SEQUENCE [LARGE SCALE GENOMIC DNA]</scope>
    <source>
        <strain evidence="1 2">Mal33</strain>
    </source>
</reference>
<dbReference type="Proteomes" id="UP000316770">
    <property type="component" value="Chromosome"/>
</dbReference>
<accession>A0A518IPB4</accession>
<evidence type="ECO:0000313" key="2">
    <source>
        <dbReference type="Proteomes" id="UP000316770"/>
    </source>
</evidence>
<protein>
    <submittedName>
        <fullName evidence="1">Uncharacterized protein</fullName>
    </submittedName>
</protein>
<sequence>MPPKTNDLLAQTPVEPRKAFHAISHVLNAGFAALGASPKVTVSHRRKSRGHKGTSDRWTISIEFCEPDQQRAAIVGLLRRLAEHDPAARQYLFDMGEPATDNV</sequence>
<organism evidence="1 2">
    <name type="scientific">Rosistilla oblonga</name>
    <dbReference type="NCBI Taxonomy" id="2527990"/>
    <lineage>
        <taxon>Bacteria</taxon>
        <taxon>Pseudomonadati</taxon>
        <taxon>Planctomycetota</taxon>
        <taxon>Planctomycetia</taxon>
        <taxon>Pirellulales</taxon>
        <taxon>Pirellulaceae</taxon>
        <taxon>Rosistilla</taxon>
    </lineage>
</organism>
<evidence type="ECO:0000313" key="1">
    <source>
        <dbReference type="EMBL" id="QDV54917.1"/>
    </source>
</evidence>
<keyword evidence="2" id="KW-1185">Reference proteome</keyword>